<gene>
    <name evidence="1" type="ORF">PLEPLA_LOCUS45220</name>
</gene>
<evidence type="ECO:0000313" key="2">
    <source>
        <dbReference type="Proteomes" id="UP001153269"/>
    </source>
</evidence>
<evidence type="ECO:0000313" key="1">
    <source>
        <dbReference type="EMBL" id="CAB1457396.1"/>
    </source>
</evidence>
<sequence>MFDVSYKIFCERIIRHRLLVNQEVLRMGQLRKAFTELVKANEGLDASNHRQDMLKKRLTRGVPHPNQAQRLQAGFCRDSVNRYTRGHATLSIRGRKQTPG</sequence>
<reference evidence="1" key="1">
    <citation type="submission" date="2020-03" db="EMBL/GenBank/DDBJ databases">
        <authorList>
            <person name="Weist P."/>
        </authorList>
    </citation>
    <scope>NUCLEOTIDE SEQUENCE</scope>
</reference>
<protein>
    <submittedName>
        <fullName evidence="1">Uncharacterized protein</fullName>
    </submittedName>
</protein>
<comment type="caution">
    <text evidence="1">The sequence shown here is derived from an EMBL/GenBank/DDBJ whole genome shotgun (WGS) entry which is preliminary data.</text>
</comment>
<proteinExistence type="predicted"/>
<dbReference type="EMBL" id="CADEAL010004339">
    <property type="protein sequence ID" value="CAB1457396.1"/>
    <property type="molecule type" value="Genomic_DNA"/>
</dbReference>
<dbReference type="Proteomes" id="UP001153269">
    <property type="component" value="Unassembled WGS sequence"/>
</dbReference>
<dbReference type="AlphaFoldDB" id="A0A9N7ZB19"/>
<organism evidence="1 2">
    <name type="scientific">Pleuronectes platessa</name>
    <name type="common">European plaice</name>
    <dbReference type="NCBI Taxonomy" id="8262"/>
    <lineage>
        <taxon>Eukaryota</taxon>
        <taxon>Metazoa</taxon>
        <taxon>Chordata</taxon>
        <taxon>Craniata</taxon>
        <taxon>Vertebrata</taxon>
        <taxon>Euteleostomi</taxon>
        <taxon>Actinopterygii</taxon>
        <taxon>Neopterygii</taxon>
        <taxon>Teleostei</taxon>
        <taxon>Neoteleostei</taxon>
        <taxon>Acanthomorphata</taxon>
        <taxon>Carangaria</taxon>
        <taxon>Pleuronectiformes</taxon>
        <taxon>Pleuronectoidei</taxon>
        <taxon>Pleuronectidae</taxon>
        <taxon>Pleuronectes</taxon>
    </lineage>
</organism>
<keyword evidence="2" id="KW-1185">Reference proteome</keyword>
<name>A0A9N7ZB19_PLEPL</name>
<accession>A0A9N7ZB19</accession>